<keyword evidence="13" id="KW-1185">Reference proteome</keyword>
<dbReference type="GO" id="GO:0004523">
    <property type="term" value="F:RNA-DNA hybrid ribonuclease activity"/>
    <property type="evidence" value="ECO:0007669"/>
    <property type="project" value="UniProtKB-EC"/>
</dbReference>
<dbReference type="InterPro" id="IPR024567">
    <property type="entry name" value="RNase_HII/HIII_dom"/>
</dbReference>
<dbReference type="GO" id="GO:0003723">
    <property type="term" value="F:RNA binding"/>
    <property type="evidence" value="ECO:0007669"/>
    <property type="project" value="UniProtKB-UniRule"/>
</dbReference>
<dbReference type="GO" id="GO:0006298">
    <property type="term" value="P:mismatch repair"/>
    <property type="evidence" value="ECO:0007669"/>
    <property type="project" value="TreeGrafter"/>
</dbReference>
<dbReference type="FunFam" id="1.10.10.460:FF:000001">
    <property type="entry name" value="Ribonuclease"/>
    <property type="match status" value="1"/>
</dbReference>
<dbReference type="EMBL" id="JAQQPM010000005">
    <property type="protein sequence ID" value="KAK2071615.1"/>
    <property type="molecule type" value="Genomic_DNA"/>
</dbReference>
<evidence type="ECO:0000313" key="12">
    <source>
        <dbReference type="EMBL" id="KAK2071615.1"/>
    </source>
</evidence>
<comment type="caution">
    <text evidence="12">The sequence shown here is derived from an EMBL/GenBank/DDBJ whole genome shotgun (WGS) entry which is preliminary data.</text>
</comment>
<keyword evidence="7 10" id="KW-0255">Endonuclease</keyword>
<organism evidence="12 13">
    <name type="scientific">Phyllachora maydis</name>
    <dbReference type="NCBI Taxonomy" id="1825666"/>
    <lineage>
        <taxon>Eukaryota</taxon>
        <taxon>Fungi</taxon>
        <taxon>Dikarya</taxon>
        <taxon>Ascomycota</taxon>
        <taxon>Pezizomycotina</taxon>
        <taxon>Sordariomycetes</taxon>
        <taxon>Sordariomycetidae</taxon>
        <taxon>Phyllachorales</taxon>
        <taxon>Phyllachoraceae</taxon>
        <taxon>Phyllachora</taxon>
    </lineage>
</organism>
<dbReference type="InterPro" id="IPR001352">
    <property type="entry name" value="RNase_HII/HIII"/>
</dbReference>
<evidence type="ECO:0000256" key="8">
    <source>
        <dbReference type="ARBA" id="ARBA00022801"/>
    </source>
</evidence>
<accession>A0AAD9I6U5</accession>
<dbReference type="SUPFAM" id="SSF53098">
    <property type="entry name" value="Ribonuclease H-like"/>
    <property type="match status" value="1"/>
</dbReference>
<evidence type="ECO:0000256" key="7">
    <source>
        <dbReference type="ARBA" id="ARBA00022759"/>
    </source>
</evidence>
<dbReference type="Gene3D" id="3.30.420.10">
    <property type="entry name" value="Ribonuclease H-like superfamily/Ribonuclease H"/>
    <property type="match status" value="1"/>
</dbReference>
<dbReference type="InterPro" id="IPR036397">
    <property type="entry name" value="RNaseH_sf"/>
</dbReference>
<evidence type="ECO:0000256" key="4">
    <source>
        <dbReference type="ARBA" id="ARBA00007058"/>
    </source>
</evidence>
<keyword evidence="5 10" id="KW-0540">Nuclease</keyword>
<evidence type="ECO:0000256" key="1">
    <source>
        <dbReference type="ARBA" id="ARBA00000077"/>
    </source>
</evidence>
<comment type="similarity">
    <text evidence="4">Belongs to the RNase HII family. Eukaryotic subfamily.</text>
</comment>
<comment type="function">
    <text evidence="10">Endonuclease that specifically degrades the RNA of RNA-DNA hybrids.</text>
</comment>
<dbReference type="GO" id="GO:0046872">
    <property type="term" value="F:metal ion binding"/>
    <property type="evidence" value="ECO:0007669"/>
    <property type="project" value="UniProtKB-KW"/>
</dbReference>
<comment type="caution">
    <text evidence="9">Lacks conserved residue(s) required for the propagation of feature annotation.</text>
</comment>
<keyword evidence="8 10" id="KW-0378">Hydrolase</keyword>
<proteinExistence type="inferred from homology"/>
<comment type="catalytic activity">
    <reaction evidence="1 10">
        <text>Endonucleolytic cleavage to 5'-phosphomonoester.</text>
        <dbReference type="EC" id="3.1.26.4"/>
    </reaction>
</comment>
<dbReference type="GO" id="GO:0032299">
    <property type="term" value="C:ribonuclease H2 complex"/>
    <property type="evidence" value="ECO:0007669"/>
    <property type="project" value="TreeGrafter"/>
</dbReference>
<protein>
    <recommendedName>
        <fullName evidence="10">Ribonuclease</fullName>
        <ecNumber evidence="10">3.1.26.4</ecNumber>
    </recommendedName>
</protein>
<reference evidence="12" key="1">
    <citation type="journal article" date="2023" name="Mol. Plant Microbe Interact.">
        <title>Elucidating the Obligate Nature and Biological Capacity of an Invasive Fungal Corn Pathogen.</title>
        <authorList>
            <person name="MacCready J.S."/>
            <person name="Roggenkamp E.M."/>
            <person name="Gdanetz K."/>
            <person name="Chilvers M.I."/>
        </authorList>
    </citation>
    <scope>NUCLEOTIDE SEQUENCE</scope>
    <source>
        <strain evidence="12">PM02</strain>
    </source>
</reference>
<evidence type="ECO:0000256" key="3">
    <source>
        <dbReference type="ARBA" id="ARBA00001946"/>
    </source>
</evidence>
<evidence type="ECO:0000256" key="2">
    <source>
        <dbReference type="ARBA" id="ARBA00001936"/>
    </source>
</evidence>
<comment type="cofactor">
    <cofactor evidence="3">
        <name>Mg(2+)</name>
        <dbReference type="ChEBI" id="CHEBI:18420"/>
    </cofactor>
</comment>
<evidence type="ECO:0000259" key="11">
    <source>
        <dbReference type="PROSITE" id="PS51975"/>
    </source>
</evidence>
<dbReference type="InterPro" id="IPR012337">
    <property type="entry name" value="RNaseH-like_sf"/>
</dbReference>
<dbReference type="Proteomes" id="UP001217918">
    <property type="component" value="Unassembled WGS sequence"/>
</dbReference>
<feature type="domain" description="RNase H type-2" evidence="11">
    <location>
        <begin position="1"/>
        <end position="241"/>
    </location>
</feature>
<gene>
    <name evidence="12" type="ORF">P8C59_006023</name>
</gene>
<keyword evidence="6" id="KW-0479">Metal-binding</keyword>
<dbReference type="PANTHER" id="PTHR10954:SF7">
    <property type="entry name" value="RIBONUCLEASE H2 SUBUNIT A"/>
    <property type="match status" value="1"/>
</dbReference>
<dbReference type="Pfam" id="PF01351">
    <property type="entry name" value="RNase_HII"/>
    <property type="match status" value="1"/>
</dbReference>
<dbReference type="GO" id="GO:0043137">
    <property type="term" value="P:DNA replication, removal of RNA primer"/>
    <property type="evidence" value="ECO:0007669"/>
    <property type="project" value="TreeGrafter"/>
</dbReference>
<dbReference type="Gene3D" id="1.10.10.460">
    <property type="entry name" value="Ribonuclease hii. Domain 2"/>
    <property type="match status" value="1"/>
</dbReference>
<dbReference type="PANTHER" id="PTHR10954">
    <property type="entry name" value="RIBONUCLEASE H2 SUBUNIT A"/>
    <property type="match status" value="1"/>
</dbReference>
<evidence type="ECO:0000256" key="5">
    <source>
        <dbReference type="ARBA" id="ARBA00022722"/>
    </source>
</evidence>
<sequence length="297" mass="31471">MVYGIFYLPERLSTPLLRDRHHFDDSKVLTPAVRSALLRALCTAPAAAADALSTSCGWAVSVLSARDIAAGMHAGHNLNAQAQAATVALVRGAQARGADVRAVFVDTVGPPAAYQAALARALPGLQVTVAKKADSLYPCVSAASVVAKVTRDAALEALWRGGPGAGGEAAAEAEVKIPVQAQAKRKRDEESSPTMAWGSGYPSDTRCVTWLRANMHPVFGWGPECRFSWGTAKDMLEEKGSGGVRVEWPADDDDDDHGENARVTDFFVSEDGHNKEHDDTADELASWFGTPAGVEAF</sequence>
<name>A0AAD9I6U5_9PEZI</name>
<dbReference type="InterPro" id="IPR023160">
    <property type="entry name" value="RNase_HII_hlx-loop-hlx_cap_dom"/>
</dbReference>
<evidence type="ECO:0000256" key="6">
    <source>
        <dbReference type="ARBA" id="ARBA00022723"/>
    </source>
</evidence>
<dbReference type="PROSITE" id="PS51975">
    <property type="entry name" value="RNASE_H_2"/>
    <property type="match status" value="1"/>
</dbReference>
<dbReference type="EC" id="3.1.26.4" evidence="10"/>
<comment type="cofactor">
    <cofactor evidence="2">
        <name>Mn(2+)</name>
        <dbReference type="ChEBI" id="CHEBI:29035"/>
    </cofactor>
</comment>
<evidence type="ECO:0000313" key="13">
    <source>
        <dbReference type="Proteomes" id="UP001217918"/>
    </source>
</evidence>
<evidence type="ECO:0000256" key="9">
    <source>
        <dbReference type="PROSITE-ProRule" id="PRU01319"/>
    </source>
</evidence>
<dbReference type="AlphaFoldDB" id="A0AAD9I6U5"/>
<evidence type="ECO:0000256" key="10">
    <source>
        <dbReference type="RuleBase" id="RU003515"/>
    </source>
</evidence>